<gene>
    <name evidence="1" type="ORF">HPB47_002647</name>
</gene>
<feature type="non-terminal residue" evidence="1">
    <location>
        <position position="102"/>
    </location>
</feature>
<sequence>VGATSGPTTHNATGVLQEAVLSPILFNIFMAELAFRLGEVQGLGFTIYADDITFRTAGASLAAQQNTLQHALDVTSEFLEDNGMALSPTKTKYMIVAHRKRR</sequence>
<protein>
    <submittedName>
        <fullName evidence="1">Uncharacterized protein</fullName>
    </submittedName>
</protein>
<proteinExistence type="predicted"/>
<comment type="caution">
    <text evidence="1">The sequence shown here is derived from an EMBL/GenBank/DDBJ whole genome shotgun (WGS) entry which is preliminary data.</text>
</comment>
<name>A0AC60PKN8_IXOPE</name>
<evidence type="ECO:0000313" key="1">
    <source>
        <dbReference type="EMBL" id="KAG0421462.1"/>
    </source>
</evidence>
<dbReference type="Proteomes" id="UP000805193">
    <property type="component" value="Unassembled WGS sequence"/>
</dbReference>
<organism evidence="1 2">
    <name type="scientific">Ixodes persulcatus</name>
    <name type="common">Taiga tick</name>
    <dbReference type="NCBI Taxonomy" id="34615"/>
    <lineage>
        <taxon>Eukaryota</taxon>
        <taxon>Metazoa</taxon>
        <taxon>Ecdysozoa</taxon>
        <taxon>Arthropoda</taxon>
        <taxon>Chelicerata</taxon>
        <taxon>Arachnida</taxon>
        <taxon>Acari</taxon>
        <taxon>Parasitiformes</taxon>
        <taxon>Ixodida</taxon>
        <taxon>Ixodoidea</taxon>
        <taxon>Ixodidae</taxon>
        <taxon>Ixodinae</taxon>
        <taxon>Ixodes</taxon>
    </lineage>
</organism>
<reference evidence="1 2" key="1">
    <citation type="journal article" date="2020" name="Cell">
        <title>Large-Scale Comparative Analyses of Tick Genomes Elucidate Their Genetic Diversity and Vector Capacities.</title>
        <authorList>
            <consortium name="Tick Genome and Microbiome Consortium (TIGMIC)"/>
            <person name="Jia N."/>
            <person name="Wang J."/>
            <person name="Shi W."/>
            <person name="Du L."/>
            <person name="Sun Y."/>
            <person name="Zhan W."/>
            <person name="Jiang J.F."/>
            <person name="Wang Q."/>
            <person name="Zhang B."/>
            <person name="Ji P."/>
            <person name="Bell-Sakyi L."/>
            <person name="Cui X.M."/>
            <person name="Yuan T.T."/>
            <person name="Jiang B.G."/>
            <person name="Yang W.F."/>
            <person name="Lam T.T."/>
            <person name="Chang Q.C."/>
            <person name="Ding S.J."/>
            <person name="Wang X.J."/>
            <person name="Zhu J.G."/>
            <person name="Ruan X.D."/>
            <person name="Zhao L."/>
            <person name="Wei J.T."/>
            <person name="Ye R.Z."/>
            <person name="Que T.C."/>
            <person name="Du C.H."/>
            <person name="Zhou Y.H."/>
            <person name="Cheng J.X."/>
            <person name="Dai P.F."/>
            <person name="Guo W.B."/>
            <person name="Han X.H."/>
            <person name="Huang E.J."/>
            <person name="Li L.F."/>
            <person name="Wei W."/>
            <person name="Gao Y.C."/>
            <person name="Liu J.Z."/>
            <person name="Shao H.Z."/>
            <person name="Wang X."/>
            <person name="Wang C.C."/>
            <person name="Yang T.C."/>
            <person name="Huo Q.B."/>
            <person name="Li W."/>
            <person name="Chen H.Y."/>
            <person name="Chen S.E."/>
            <person name="Zhou L.G."/>
            <person name="Ni X.B."/>
            <person name="Tian J.H."/>
            <person name="Sheng Y."/>
            <person name="Liu T."/>
            <person name="Pan Y.S."/>
            <person name="Xia L.Y."/>
            <person name="Li J."/>
            <person name="Zhao F."/>
            <person name="Cao W.C."/>
        </authorList>
    </citation>
    <scope>NUCLEOTIDE SEQUENCE [LARGE SCALE GENOMIC DNA]</scope>
    <source>
        <strain evidence="1">Iper-2018</strain>
    </source>
</reference>
<dbReference type="EMBL" id="JABSTQ010010362">
    <property type="protein sequence ID" value="KAG0421462.1"/>
    <property type="molecule type" value="Genomic_DNA"/>
</dbReference>
<feature type="non-terminal residue" evidence="1">
    <location>
        <position position="1"/>
    </location>
</feature>
<accession>A0AC60PKN8</accession>
<evidence type="ECO:0000313" key="2">
    <source>
        <dbReference type="Proteomes" id="UP000805193"/>
    </source>
</evidence>
<keyword evidence="2" id="KW-1185">Reference proteome</keyword>